<organism evidence="1 2">
    <name type="scientific">Segniliparus rugosus (strain ATCC BAA-974 / DSM 45345 / CCUG 50838 / CIP 108380 / JCM 13579 / CDC 945)</name>
    <dbReference type="NCBI Taxonomy" id="679197"/>
    <lineage>
        <taxon>Bacteria</taxon>
        <taxon>Bacillati</taxon>
        <taxon>Actinomycetota</taxon>
        <taxon>Actinomycetes</taxon>
        <taxon>Mycobacteriales</taxon>
        <taxon>Segniliparaceae</taxon>
        <taxon>Segniliparus</taxon>
    </lineage>
</organism>
<reference evidence="1 2" key="1">
    <citation type="journal article" date="2011" name="Stand. Genomic Sci.">
        <title>High quality draft genome sequence of Segniliparus rugosus CDC 945(T)= (ATCC BAA-974(T)).</title>
        <authorList>
            <person name="Earl A.M."/>
            <person name="Desjardins C.A."/>
            <person name="Fitzgerald M.G."/>
            <person name="Arachchi H.M."/>
            <person name="Zeng Q."/>
            <person name="Mehta T."/>
            <person name="Griggs A."/>
            <person name="Birren B.W."/>
            <person name="Toney N.C."/>
            <person name="Carr J."/>
            <person name="Posey J."/>
            <person name="Butler W.R."/>
        </authorList>
    </citation>
    <scope>NUCLEOTIDE SEQUENCE [LARGE SCALE GENOMIC DNA]</scope>
    <source>
        <strain evidence="2">ATCC BAA-974 / DSM 45345 / CCUG 50838 / CIP 108380 / JCM 13579 / CDC 945</strain>
    </source>
</reference>
<name>E5XQI3_SEGRC</name>
<keyword evidence="2" id="KW-1185">Reference proteome</keyword>
<gene>
    <name evidence="1" type="ORF">HMPREF9336_01755</name>
</gene>
<dbReference type="Proteomes" id="UP000004816">
    <property type="component" value="Unassembled WGS sequence"/>
</dbReference>
<evidence type="ECO:0000313" key="2">
    <source>
        <dbReference type="Proteomes" id="UP000004816"/>
    </source>
</evidence>
<proteinExistence type="predicted"/>
<dbReference type="AlphaFoldDB" id="E5XQI3"/>
<dbReference type="EMBL" id="ACZI02000002">
    <property type="protein sequence ID" value="EFV13401.2"/>
    <property type="molecule type" value="Genomic_DNA"/>
</dbReference>
<comment type="caution">
    <text evidence="1">The sequence shown here is derived from an EMBL/GenBank/DDBJ whole genome shotgun (WGS) entry which is preliminary data.</text>
</comment>
<sequence>MPHPFAGKLATWPTNRVVETLGEHIDTLIAGSRTYADAFLQVGSLTWDSPYRPDQLADLPVGQVASQIGEDLTHAVAATITAIARNHHEHIDKIETAWNTWRSGGAWELRPLPAPTPWPPFDPAQAPPPTLVLTPRRPEHTITHQSNRVLGDGVESLIDGLRANANTANKPNPGYETATHPGHLFNALDRANARHAKAAAFVHTHAADWLEWAWQQLEHAARLSLEDQNHWHRPILRYPGPTGKYW</sequence>
<protein>
    <submittedName>
        <fullName evidence="1">Uncharacterized protein</fullName>
    </submittedName>
</protein>
<dbReference type="RefSeq" id="WP_021030110.1">
    <property type="nucleotide sequence ID" value="NZ_KI391953.1"/>
</dbReference>
<dbReference type="HOGENOM" id="CLU_1128436_0_0_11"/>
<accession>E5XQI3</accession>
<evidence type="ECO:0000313" key="1">
    <source>
        <dbReference type="EMBL" id="EFV13401.2"/>
    </source>
</evidence>